<dbReference type="InterPro" id="IPR036179">
    <property type="entry name" value="Ig-like_dom_sf"/>
</dbReference>
<dbReference type="InterPro" id="IPR003599">
    <property type="entry name" value="Ig_sub"/>
</dbReference>
<dbReference type="SMART" id="SM00408">
    <property type="entry name" value="IGc2"/>
    <property type="match status" value="2"/>
</dbReference>
<feature type="domain" description="Ig-like" evidence="3">
    <location>
        <begin position="68"/>
        <end position="155"/>
    </location>
</feature>
<dbReference type="Gene3D" id="2.60.40.10">
    <property type="entry name" value="Immunoglobulins"/>
    <property type="match status" value="2"/>
</dbReference>
<dbReference type="InterPro" id="IPR013106">
    <property type="entry name" value="Ig_V-set"/>
</dbReference>
<evidence type="ECO:0000259" key="3">
    <source>
        <dbReference type="PROSITE" id="PS50835"/>
    </source>
</evidence>
<feature type="chain" id="PRO_5025461753" evidence="2">
    <location>
        <begin position="28"/>
        <end position="531"/>
    </location>
</feature>
<organism evidence="4">
    <name type="scientific">Hirondellea gigas</name>
    <dbReference type="NCBI Taxonomy" id="1518452"/>
    <lineage>
        <taxon>Eukaryota</taxon>
        <taxon>Metazoa</taxon>
        <taxon>Ecdysozoa</taxon>
        <taxon>Arthropoda</taxon>
        <taxon>Crustacea</taxon>
        <taxon>Multicrustacea</taxon>
        <taxon>Malacostraca</taxon>
        <taxon>Eumalacostraca</taxon>
        <taxon>Peracarida</taxon>
        <taxon>Amphipoda</taxon>
        <taxon>Amphilochidea</taxon>
        <taxon>Lysianassida</taxon>
        <taxon>Lysianassidira</taxon>
        <taxon>Lysianassoidea</taxon>
        <taxon>Lysianassidae</taxon>
        <taxon>Hirondellea</taxon>
    </lineage>
</organism>
<evidence type="ECO:0000256" key="1">
    <source>
        <dbReference type="SAM" id="Phobius"/>
    </source>
</evidence>
<evidence type="ECO:0000313" key="4">
    <source>
        <dbReference type="EMBL" id="LAC26511.1"/>
    </source>
</evidence>
<sequence length="531" mass="59714">MATTAGRRFSRRVVIFSFVFVLRATDAWSNGLSQRELKGYSALAASESNLPPLFGGPPPVYPTTSTEPPVFQQENNTELHSQIGTTAVLHCPTEHVGENTVSWVRRRDYHLLTVGTVVYSSDQRFSVRYISSEKDWQLHIRYVQKRDEGMYECQIATHPPISLLSTLHVVEATSEILGGPEKYMTVGSSLRLVCVLRKNTQPPSYVFWYHGDSMINYDSHVKVDTSGEVSVLFLDAVGPQSSGNYSCVPSNTQSSYIHVHVLRGGETPAAIHSGSASIWQPSNWVSFTILSSMSGAPTRLYEMRPFLGRHIDNPSPIPAQCGVINNSFMITSVRSKETTLSNDQFPGCSNCLLHHSCIIPSTQSKEPVYYLINYSSRSIRNWQFKIMGMFVFLMNNFPVIVLSLTIALVSQMYVYSLLRPICSLGSNQVMKKQERFPSHDIHHKKSNSTILSCCFSSTQIKQDLTFTKERNQIRSSSERDMSRSTLSTSLKSNCEGCTMFCENYFSKCMSFAARKCWFAMEIGLRDSDQLI</sequence>
<dbReference type="EMBL" id="IACT01007393">
    <property type="protein sequence ID" value="LAC26511.1"/>
    <property type="molecule type" value="mRNA"/>
</dbReference>
<dbReference type="PROSITE" id="PS50835">
    <property type="entry name" value="IG_LIKE"/>
    <property type="match status" value="2"/>
</dbReference>
<evidence type="ECO:0000256" key="2">
    <source>
        <dbReference type="SAM" id="SignalP"/>
    </source>
</evidence>
<dbReference type="InterPro" id="IPR037448">
    <property type="entry name" value="Zig-8"/>
</dbReference>
<dbReference type="CDD" id="cd00096">
    <property type="entry name" value="Ig"/>
    <property type="match status" value="1"/>
</dbReference>
<keyword evidence="1" id="KW-0812">Transmembrane</keyword>
<keyword evidence="2" id="KW-0732">Signal</keyword>
<dbReference type="InterPro" id="IPR007110">
    <property type="entry name" value="Ig-like_dom"/>
</dbReference>
<dbReference type="PANTHER" id="PTHR23279">
    <property type="entry name" value="DEFECTIVE PROBOSCIS EXTENSION RESPONSE DPR -RELATED"/>
    <property type="match status" value="1"/>
</dbReference>
<dbReference type="GO" id="GO:0032589">
    <property type="term" value="C:neuron projection membrane"/>
    <property type="evidence" value="ECO:0007669"/>
    <property type="project" value="TreeGrafter"/>
</dbReference>
<dbReference type="GO" id="GO:0050808">
    <property type="term" value="P:synapse organization"/>
    <property type="evidence" value="ECO:0007669"/>
    <property type="project" value="TreeGrafter"/>
</dbReference>
<dbReference type="SUPFAM" id="SSF48726">
    <property type="entry name" value="Immunoglobulin"/>
    <property type="match status" value="2"/>
</dbReference>
<reference evidence="4" key="1">
    <citation type="submission" date="2017-11" db="EMBL/GenBank/DDBJ databases">
        <title>The sensing device of the deep-sea amphipod.</title>
        <authorList>
            <person name="Kobayashi H."/>
            <person name="Nagahama T."/>
            <person name="Arai W."/>
            <person name="Sasagawa Y."/>
            <person name="Umeda M."/>
            <person name="Hayashi T."/>
            <person name="Nikaido I."/>
            <person name="Watanabe H."/>
            <person name="Oguri K."/>
            <person name="Kitazato H."/>
            <person name="Fujioka K."/>
            <person name="Kido Y."/>
            <person name="Takami H."/>
        </authorList>
    </citation>
    <scope>NUCLEOTIDE SEQUENCE</scope>
    <source>
        <tissue evidence="4">Whole body</tissue>
    </source>
</reference>
<accession>A0A6A7G765</accession>
<proteinExistence type="evidence at transcript level"/>
<protein>
    <submittedName>
        <fullName evidence="4">Lachesin isoform X1</fullName>
    </submittedName>
</protein>
<dbReference type="FunFam" id="2.60.40.10:FF:000129">
    <property type="entry name" value="CLUMA_CG018772, isoform A"/>
    <property type="match status" value="1"/>
</dbReference>
<dbReference type="Pfam" id="PF13927">
    <property type="entry name" value="Ig_3"/>
    <property type="match status" value="1"/>
</dbReference>
<dbReference type="SMART" id="SM00409">
    <property type="entry name" value="IG"/>
    <property type="match status" value="2"/>
</dbReference>
<dbReference type="PANTHER" id="PTHR23279:SF37">
    <property type="entry name" value="DEFECTIVE PROBOSCIS EXTENSION RESPONSE 13, ISOFORM B"/>
    <property type="match status" value="1"/>
</dbReference>
<keyword evidence="1" id="KW-0472">Membrane</keyword>
<dbReference type="AlphaFoldDB" id="A0A6A7G765"/>
<dbReference type="InterPro" id="IPR003598">
    <property type="entry name" value="Ig_sub2"/>
</dbReference>
<dbReference type="Pfam" id="PF07686">
    <property type="entry name" value="V-set"/>
    <property type="match status" value="1"/>
</dbReference>
<feature type="signal peptide" evidence="2">
    <location>
        <begin position="1"/>
        <end position="27"/>
    </location>
</feature>
<feature type="domain" description="Ig-like" evidence="3">
    <location>
        <begin position="159"/>
        <end position="258"/>
    </location>
</feature>
<feature type="transmembrane region" description="Helical" evidence="1">
    <location>
        <begin position="386"/>
        <end position="409"/>
    </location>
</feature>
<keyword evidence="1" id="KW-1133">Transmembrane helix</keyword>
<name>A0A6A7G765_9CRUS</name>
<dbReference type="InterPro" id="IPR013783">
    <property type="entry name" value="Ig-like_fold"/>
</dbReference>